<keyword evidence="5" id="KW-0496">Mitochondrion</keyword>
<keyword evidence="3" id="KW-0472">Membrane</keyword>
<organism evidence="8">
    <name type="scientific">Oppiella nova</name>
    <dbReference type="NCBI Taxonomy" id="334625"/>
    <lineage>
        <taxon>Eukaryota</taxon>
        <taxon>Metazoa</taxon>
        <taxon>Ecdysozoa</taxon>
        <taxon>Arthropoda</taxon>
        <taxon>Chelicerata</taxon>
        <taxon>Arachnida</taxon>
        <taxon>Acari</taxon>
        <taxon>Acariformes</taxon>
        <taxon>Sarcoptiformes</taxon>
        <taxon>Oribatida</taxon>
        <taxon>Brachypylina</taxon>
        <taxon>Oppioidea</taxon>
        <taxon>Oppiidae</taxon>
        <taxon>Oppiella</taxon>
    </lineage>
</organism>
<dbReference type="GO" id="GO:0016887">
    <property type="term" value="F:ATP hydrolysis activity"/>
    <property type="evidence" value="ECO:0007669"/>
    <property type="project" value="InterPro"/>
</dbReference>
<dbReference type="EMBL" id="CAJPVJ010018145">
    <property type="protein sequence ID" value="CAG2176869.1"/>
    <property type="molecule type" value="Genomic_DNA"/>
</dbReference>
<keyword evidence="3" id="KW-1000">Mitochondrion outer membrane</keyword>
<evidence type="ECO:0000313" key="9">
    <source>
        <dbReference type="Proteomes" id="UP000728032"/>
    </source>
</evidence>
<dbReference type="GO" id="GO:0005741">
    <property type="term" value="C:mitochondrial outer membrane"/>
    <property type="evidence" value="ECO:0007669"/>
    <property type="project" value="UniProtKB-SubCell"/>
</dbReference>
<feature type="domain" description="AAA+ ATPase" evidence="7">
    <location>
        <begin position="57"/>
        <end position="194"/>
    </location>
</feature>
<dbReference type="InterPro" id="IPR027417">
    <property type="entry name" value="P-loop_NTPase"/>
</dbReference>
<evidence type="ECO:0000256" key="6">
    <source>
        <dbReference type="RuleBase" id="RU003651"/>
    </source>
</evidence>
<dbReference type="InterPro" id="IPR041569">
    <property type="entry name" value="AAA_lid_3"/>
</dbReference>
<dbReference type="Pfam" id="PF00004">
    <property type="entry name" value="AAA"/>
    <property type="match status" value="1"/>
</dbReference>
<dbReference type="AlphaFoldDB" id="A0A7R9QV96"/>
<gene>
    <name evidence="8" type="ORF">ONB1V03_LOCUS16302</name>
</gene>
<dbReference type="InterPro" id="IPR003960">
    <property type="entry name" value="ATPase_AAA_CS"/>
</dbReference>
<evidence type="ECO:0000256" key="1">
    <source>
        <dbReference type="ARBA" id="ARBA00004572"/>
    </source>
</evidence>
<evidence type="ECO:0000256" key="5">
    <source>
        <dbReference type="ARBA" id="ARBA00023128"/>
    </source>
</evidence>
<dbReference type="Gene3D" id="3.40.50.300">
    <property type="entry name" value="P-loop containing nucleotide triphosphate hydrolases"/>
    <property type="match status" value="1"/>
</dbReference>
<dbReference type="SUPFAM" id="SSF52540">
    <property type="entry name" value="P-loop containing nucleoside triphosphate hydrolases"/>
    <property type="match status" value="1"/>
</dbReference>
<comment type="similarity">
    <text evidence="6">Belongs to the AAA ATPase family.</text>
</comment>
<feature type="non-terminal residue" evidence="8">
    <location>
        <position position="296"/>
    </location>
</feature>
<reference evidence="8" key="1">
    <citation type="submission" date="2020-11" db="EMBL/GenBank/DDBJ databases">
        <authorList>
            <person name="Tran Van P."/>
        </authorList>
    </citation>
    <scope>NUCLEOTIDE SEQUENCE</scope>
</reference>
<dbReference type="Pfam" id="PF17862">
    <property type="entry name" value="AAA_lid_3"/>
    <property type="match status" value="1"/>
</dbReference>
<evidence type="ECO:0000313" key="8">
    <source>
        <dbReference type="EMBL" id="CAD7659707.1"/>
    </source>
</evidence>
<dbReference type="OrthoDB" id="10254455at2759"/>
<dbReference type="GO" id="GO:0140570">
    <property type="term" value="P:extraction of mislocalized protein from mitochondrial outer membrane"/>
    <property type="evidence" value="ECO:0007669"/>
    <property type="project" value="TreeGrafter"/>
</dbReference>
<keyword evidence="2 6" id="KW-0547">Nucleotide-binding</keyword>
<name>A0A7R9QV96_9ACAR</name>
<evidence type="ECO:0000256" key="3">
    <source>
        <dbReference type="ARBA" id="ARBA00022787"/>
    </source>
</evidence>
<evidence type="ECO:0000259" key="7">
    <source>
        <dbReference type="SMART" id="SM00382"/>
    </source>
</evidence>
<keyword evidence="4 6" id="KW-0067">ATP-binding</keyword>
<dbReference type="SMART" id="SM00382">
    <property type="entry name" value="AAA"/>
    <property type="match status" value="1"/>
</dbReference>
<comment type="subcellular location">
    <subcellularLocation>
        <location evidence="1">Mitochondrion outer membrane</location>
        <topology evidence="1">Single-pass membrane protein</topology>
    </subcellularLocation>
</comment>
<dbReference type="GO" id="GO:0005524">
    <property type="term" value="F:ATP binding"/>
    <property type="evidence" value="ECO:0007669"/>
    <property type="project" value="UniProtKB-KW"/>
</dbReference>
<dbReference type="PANTHER" id="PTHR45644">
    <property type="entry name" value="AAA ATPASE, PUTATIVE (AFU_ORTHOLOGUE AFUA_2G12920)-RELATED-RELATED"/>
    <property type="match status" value="1"/>
</dbReference>
<feature type="non-terminal residue" evidence="8">
    <location>
        <position position="1"/>
    </location>
</feature>
<dbReference type="EMBL" id="OC932970">
    <property type="protein sequence ID" value="CAD7659707.1"/>
    <property type="molecule type" value="Genomic_DNA"/>
</dbReference>
<sequence>YEIQLASQLVDPSQIDVTFDDIAGLDHIVDSIKSNIILPLKPIINRHLRNKSQYYQAPKGVLLYGPPGCGKTMLAKATAKMANSRFINLEIPTMTDKLYGESQKLATAVFTLAQKLQPCIIFIDEIDTFLRSRGNNEHEATAMIKAQFMILWDGLKSNKNNSGIIVIGATNRPQDVDLAIIRRMPMRFEVPSPNENQRLAILKKLIKDEDIDKSVDLQYVAKNTDTFSASDLKELCRYAIYTPVREKSDMLIELSESELNEQLIKTSISQMRKVKFKDFDDAIELMKEGKKFLESK</sequence>
<dbReference type="InterPro" id="IPR003959">
    <property type="entry name" value="ATPase_AAA_core"/>
</dbReference>
<dbReference type="Proteomes" id="UP000728032">
    <property type="component" value="Unassembled WGS sequence"/>
</dbReference>
<proteinExistence type="inferred from homology"/>
<dbReference type="PROSITE" id="PS00674">
    <property type="entry name" value="AAA"/>
    <property type="match status" value="1"/>
</dbReference>
<protein>
    <recommendedName>
        <fullName evidence="7">AAA+ ATPase domain-containing protein</fullName>
    </recommendedName>
</protein>
<dbReference type="InterPro" id="IPR051701">
    <property type="entry name" value="Mito_OM_Translocase_MSP1"/>
</dbReference>
<dbReference type="PANTHER" id="PTHR45644:SF3">
    <property type="entry name" value="FI08533P-RELATED"/>
    <property type="match status" value="1"/>
</dbReference>
<dbReference type="Gene3D" id="1.10.8.60">
    <property type="match status" value="1"/>
</dbReference>
<dbReference type="FunFam" id="3.40.50.300:FF:000538">
    <property type="entry name" value="ATPase family AAA domain-containing protein 1"/>
    <property type="match status" value="1"/>
</dbReference>
<evidence type="ECO:0000256" key="4">
    <source>
        <dbReference type="ARBA" id="ARBA00022840"/>
    </source>
</evidence>
<dbReference type="InterPro" id="IPR003593">
    <property type="entry name" value="AAA+_ATPase"/>
</dbReference>
<keyword evidence="9" id="KW-1185">Reference proteome</keyword>
<evidence type="ECO:0000256" key="2">
    <source>
        <dbReference type="ARBA" id="ARBA00022741"/>
    </source>
</evidence>
<accession>A0A7R9QV96</accession>